<keyword evidence="3" id="KW-1185">Reference proteome</keyword>
<dbReference type="RefSeq" id="WP_146306017.1">
    <property type="nucleotide sequence ID" value="NZ_VOHS01000014.1"/>
</dbReference>
<evidence type="ECO:0000313" key="3">
    <source>
        <dbReference type="Proteomes" id="UP000318815"/>
    </source>
</evidence>
<reference evidence="2 3" key="1">
    <citation type="submission" date="2019-08" db="EMBL/GenBank/DDBJ databases">
        <title>Whole genome sequencing of chitin degrading bacteria Chitinophaga pinensis YS16.</title>
        <authorList>
            <person name="Singh R.P."/>
            <person name="Manchanda G."/>
            <person name="Maurya I.K."/>
            <person name="Joshi N.K."/>
            <person name="Srivastava A.K."/>
        </authorList>
    </citation>
    <scope>NUCLEOTIDE SEQUENCE [LARGE SCALE GENOMIC DNA]</scope>
    <source>
        <strain evidence="2 3">YS-16</strain>
    </source>
</reference>
<sequence>MSYEHLSERKGTRPGRAVAGEQLRGGISMPAIKPLLKKSAANDAPVQRYVHLEDDQHKVADNGEMYVEGVGAGNKLFATQSLIAKATQELQDAGVAVKLVKGRGTKDVQKPRAKKGEINTLTEVSLKNAQGNRKFEHVESCIDEARKIMEAGKAEGFENEELYQEVLGYLLEKTGSGAIVRERKEEIAGNERAKETGINTLTVEVYDEFRDLYYNAVYKTELDLAPEWEYVRKMMNNKYPREPYHTVESFWNNLERVSHMTDERLPEDLIPENVQTFKTALQGQLNTRQLLATHNLRPGQEVEGVNEKANPKVGGAFLILSGGDNYEKQLTWNFHWGLLS</sequence>
<organism evidence="2 3">
    <name type="scientific">Chitinophaga pinensis</name>
    <dbReference type="NCBI Taxonomy" id="79329"/>
    <lineage>
        <taxon>Bacteria</taxon>
        <taxon>Pseudomonadati</taxon>
        <taxon>Bacteroidota</taxon>
        <taxon>Chitinophagia</taxon>
        <taxon>Chitinophagales</taxon>
        <taxon>Chitinophagaceae</taxon>
        <taxon>Chitinophaga</taxon>
    </lineage>
</organism>
<evidence type="ECO:0000313" key="2">
    <source>
        <dbReference type="EMBL" id="TWV99676.1"/>
    </source>
</evidence>
<dbReference type="OrthoDB" id="955053at68336"/>
<gene>
    <name evidence="2" type="ORF">FEF09_15805</name>
</gene>
<name>A0A5C6LSQ4_9BACT</name>
<dbReference type="EMBL" id="VOHS01000014">
    <property type="protein sequence ID" value="TWV99676.1"/>
    <property type="molecule type" value="Genomic_DNA"/>
</dbReference>
<protein>
    <submittedName>
        <fullName evidence="2">Uncharacterized protein</fullName>
    </submittedName>
</protein>
<comment type="caution">
    <text evidence="2">The sequence shown here is derived from an EMBL/GenBank/DDBJ whole genome shotgun (WGS) entry which is preliminary data.</text>
</comment>
<feature type="compositionally biased region" description="Basic and acidic residues" evidence="1">
    <location>
        <begin position="1"/>
        <end position="11"/>
    </location>
</feature>
<accession>A0A5C6LSQ4</accession>
<dbReference type="AlphaFoldDB" id="A0A5C6LSQ4"/>
<feature type="region of interest" description="Disordered" evidence="1">
    <location>
        <begin position="1"/>
        <end position="21"/>
    </location>
</feature>
<evidence type="ECO:0000256" key="1">
    <source>
        <dbReference type="SAM" id="MobiDB-lite"/>
    </source>
</evidence>
<proteinExistence type="predicted"/>
<dbReference type="Proteomes" id="UP000318815">
    <property type="component" value="Unassembled WGS sequence"/>
</dbReference>